<dbReference type="Proteomes" id="UP000264310">
    <property type="component" value="Unassembled WGS sequence"/>
</dbReference>
<protein>
    <submittedName>
        <fullName evidence="1">Uncharacterized protein</fullName>
    </submittedName>
</protein>
<sequence>MAAFTVADGTDWLQTLVFGGPNDRWRLDDYDITMHVKRSGQAEVLIDANLDNGKLVIANAAGRRLEINVGWSDIFAAGPGPFVFDVYFVDRATDIRSRSGPHTITITPAITLPEA</sequence>
<name>A0A371XB19_9HYPH</name>
<accession>A0A371XB19</accession>
<proteinExistence type="predicted"/>
<evidence type="ECO:0000313" key="1">
    <source>
        <dbReference type="EMBL" id="RFC66436.1"/>
    </source>
</evidence>
<reference evidence="1 2" key="1">
    <citation type="submission" date="2018-08" db="EMBL/GenBank/DDBJ databases">
        <title>Fulvimarina sp. 85, whole genome shotgun sequence.</title>
        <authorList>
            <person name="Tuo L."/>
        </authorList>
    </citation>
    <scope>NUCLEOTIDE SEQUENCE [LARGE SCALE GENOMIC DNA]</scope>
    <source>
        <strain evidence="1 2">85</strain>
    </source>
</reference>
<dbReference type="RefSeq" id="WP_116681689.1">
    <property type="nucleotide sequence ID" value="NZ_QURL01000001.1"/>
</dbReference>
<keyword evidence="2" id="KW-1185">Reference proteome</keyword>
<dbReference type="OrthoDB" id="7062032at2"/>
<comment type="caution">
    <text evidence="1">The sequence shown here is derived from an EMBL/GenBank/DDBJ whole genome shotgun (WGS) entry which is preliminary data.</text>
</comment>
<dbReference type="EMBL" id="QURL01000001">
    <property type="protein sequence ID" value="RFC66436.1"/>
    <property type="molecule type" value="Genomic_DNA"/>
</dbReference>
<evidence type="ECO:0000313" key="2">
    <source>
        <dbReference type="Proteomes" id="UP000264310"/>
    </source>
</evidence>
<dbReference type="AlphaFoldDB" id="A0A371XB19"/>
<gene>
    <name evidence="1" type="ORF">DYI37_03055</name>
</gene>
<organism evidence="1 2">
    <name type="scientific">Fulvimarina endophytica</name>
    <dbReference type="NCBI Taxonomy" id="2293836"/>
    <lineage>
        <taxon>Bacteria</taxon>
        <taxon>Pseudomonadati</taxon>
        <taxon>Pseudomonadota</taxon>
        <taxon>Alphaproteobacteria</taxon>
        <taxon>Hyphomicrobiales</taxon>
        <taxon>Aurantimonadaceae</taxon>
        <taxon>Fulvimarina</taxon>
    </lineage>
</organism>